<feature type="signal peptide" evidence="1">
    <location>
        <begin position="1"/>
        <end position="24"/>
    </location>
</feature>
<sequence>MGMRALLGLWLAAAMMFVSGPASAHPHVWVTVTSELLYAEDGSITGVRHAWTFDDMFSANAVQGLRERSTAAYTREDLTPLAQAEVESLKDNTYFTSLRVAAERLPFAEPVDYFFDYKDDHLTLHFTLPLKTPVKAKAIRLAIYDRSFFIDFRLAKEHPLKLVGAPAGCEIWLSRSMGNDRDRKLVQEASEDSFKDGGANVAAGLLFIVPISVECP</sequence>
<evidence type="ECO:0000313" key="2">
    <source>
        <dbReference type="EMBL" id="MBC9980378.1"/>
    </source>
</evidence>
<accession>A0ABR7U8L6</accession>
<evidence type="ECO:0000313" key="3">
    <source>
        <dbReference type="Proteomes" id="UP000639516"/>
    </source>
</evidence>
<keyword evidence="1" id="KW-0732">Signal</keyword>
<comment type="caution">
    <text evidence="2">The sequence shown here is derived from an EMBL/GenBank/DDBJ whole genome shotgun (WGS) entry which is preliminary data.</text>
</comment>
<reference evidence="2 3" key="1">
    <citation type="journal article" date="2020" name="Arch. Microbiol.">
        <title>Bradyrhizobium campsiandrae sp. nov., a nitrogen-fixing bacterial strain isolated from a native leguminous tree from the Amazon adapted to flooded conditions.</title>
        <authorList>
            <person name="Cabral Michel D."/>
            <person name="Martins da Costa E."/>
            <person name="Azarias Guimaraes A."/>
            <person name="Soares de Carvalho T."/>
            <person name="Santos de Castro Caputo P."/>
            <person name="Willems A."/>
            <person name="de Souza Moreira F.M."/>
        </authorList>
    </citation>
    <scope>NUCLEOTIDE SEQUENCE [LARGE SCALE GENOMIC DNA]</scope>
    <source>
        <strain evidence="3">INPA 384B</strain>
    </source>
</reference>
<protein>
    <submittedName>
        <fullName evidence="2">DUF1007 family protein</fullName>
    </submittedName>
</protein>
<dbReference type="Proteomes" id="UP000639516">
    <property type="component" value="Unassembled WGS sequence"/>
</dbReference>
<gene>
    <name evidence="2" type="ORF">HA482_19435</name>
</gene>
<organism evidence="2 3">
    <name type="scientific">Bradyrhizobium campsiandrae</name>
    <dbReference type="NCBI Taxonomy" id="1729892"/>
    <lineage>
        <taxon>Bacteria</taxon>
        <taxon>Pseudomonadati</taxon>
        <taxon>Pseudomonadota</taxon>
        <taxon>Alphaproteobacteria</taxon>
        <taxon>Hyphomicrobiales</taxon>
        <taxon>Nitrobacteraceae</taxon>
        <taxon>Bradyrhizobium</taxon>
    </lineage>
</organism>
<dbReference type="Pfam" id="PF06226">
    <property type="entry name" value="DUF1007"/>
    <property type="match status" value="1"/>
</dbReference>
<dbReference type="RefSeq" id="WP_188100131.1">
    <property type="nucleotide sequence ID" value="NZ_JAANIH010000015.1"/>
</dbReference>
<dbReference type="EMBL" id="JAATTO010000026">
    <property type="protein sequence ID" value="MBC9980378.1"/>
    <property type="molecule type" value="Genomic_DNA"/>
</dbReference>
<keyword evidence="3" id="KW-1185">Reference proteome</keyword>
<dbReference type="InterPro" id="IPR010412">
    <property type="entry name" value="DUF1007"/>
</dbReference>
<evidence type="ECO:0000256" key="1">
    <source>
        <dbReference type="SAM" id="SignalP"/>
    </source>
</evidence>
<feature type="chain" id="PRO_5047366299" evidence="1">
    <location>
        <begin position="25"/>
        <end position="216"/>
    </location>
</feature>
<name>A0ABR7U8L6_9BRAD</name>
<proteinExistence type="predicted"/>